<sequence>MTQPLGQPVRAGRQAQRTDEYDDGPVVFRPASKDGQKGRLSIQGPSGCGKTWTGLSTAGGFAEGERFAVIDTERNAATLYVNDLPVEFDHFPMRRYNPRGLIKALAAAAAAGYPVVMIDSLTHFWKGAEGTLDQVSQVADSKYSGNKFAAWKDGGEIQDDMIEALMSYPGHVVATMRASEKWVLEKGSKTPVSKGLLAEQRKGIEFEFGVAAEMDETNRLRFIKSRCPAFRGLVLNQPNGARDIAKPYLDWLRDGGKEIDATTWIDAASSDDATPKSLLALYREVEASSALATPLMHPKTGQPTSLGAYIKERGMALKSAQQ</sequence>
<evidence type="ECO:0000313" key="5">
    <source>
        <dbReference type="Proteomes" id="UP000326505"/>
    </source>
</evidence>
<dbReference type="Proteomes" id="UP000549009">
    <property type="component" value="Unassembled WGS sequence"/>
</dbReference>
<dbReference type="InterPro" id="IPR003593">
    <property type="entry name" value="AAA+_ATPase"/>
</dbReference>
<accession>A0A5P2X663</accession>
<dbReference type="SUPFAM" id="SSF52540">
    <property type="entry name" value="P-loop containing nucleoside triphosphate hydrolases"/>
    <property type="match status" value="1"/>
</dbReference>
<name>A0A5P2X663_STRST</name>
<dbReference type="EMBL" id="CP023690">
    <property type="protein sequence ID" value="QEV58625.1"/>
    <property type="molecule type" value="Genomic_DNA"/>
</dbReference>
<dbReference type="Proteomes" id="UP000326505">
    <property type="component" value="Chromosome"/>
</dbReference>
<keyword evidence="6" id="KW-1185">Reference proteome</keyword>
<dbReference type="InterPro" id="IPR027417">
    <property type="entry name" value="P-loop_NTPase"/>
</dbReference>
<dbReference type="Pfam" id="PF13479">
    <property type="entry name" value="AAA_24"/>
    <property type="match status" value="1"/>
</dbReference>
<evidence type="ECO:0000313" key="4">
    <source>
        <dbReference type="EMBL" id="QEV58625.1"/>
    </source>
</evidence>
<dbReference type="SMART" id="SM00382">
    <property type="entry name" value="AAA"/>
    <property type="match status" value="1"/>
</dbReference>
<proteinExistence type="predicted"/>
<organism evidence="4 5">
    <name type="scientific">Streptomyces spectabilis</name>
    <dbReference type="NCBI Taxonomy" id="68270"/>
    <lineage>
        <taxon>Bacteria</taxon>
        <taxon>Bacillati</taxon>
        <taxon>Actinomycetota</taxon>
        <taxon>Actinomycetes</taxon>
        <taxon>Kitasatosporales</taxon>
        <taxon>Streptomycetaceae</taxon>
        <taxon>Streptomyces</taxon>
    </lineage>
</organism>
<dbReference type="OrthoDB" id="1625426at2"/>
<feature type="domain" description="AAA+ ATPase" evidence="2">
    <location>
        <begin position="36"/>
        <end position="212"/>
    </location>
</feature>
<dbReference type="Gene3D" id="3.40.50.300">
    <property type="entry name" value="P-loop containing nucleotide triphosphate hydrolases"/>
    <property type="match status" value="1"/>
</dbReference>
<dbReference type="RefSeq" id="WP_150509830.1">
    <property type="nucleotide sequence ID" value="NZ_BMSQ01000020.1"/>
</dbReference>
<dbReference type="EMBL" id="JACHJD010000018">
    <property type="protein sequence ID" value="MBB5108380.1"/>
    <property type="molecule type" value="Genomic_DNA"/>
</dbReference>
<evidence type="ECO:0000259" key="2">
    <source>
        <dbReference type="SMART" id="SM00382"/>
    </source>
</evidence>
<evidence type="ECO:0000313" key="3">
    <source>
        <dbReference type="EMBL" id="MBB5108380.1"/>
    </source>
</evidence>
<dbReference type="AlphaFoldDB" id="A0A5P2X663"/>
<gene>
    <name evidence="4" type="ORF">CP982_07745</name>
    <name evidence="3" type="ORF">FHS40_007501</name>
</gene>
<dbReference type="KEGG" id="sspb:CP982_07745"/>
<protein>
    <submittedName>
        <fullName evidence="4">AAA family ATPase</fullName>
    </submittedName>
</protein>
<feature type="region of interest" description="Disordered" evidence="1">
    <location>
        <begin position="1"/>
        <end position="44"/>
    </location>
</feature>
<reference evidence="3 6" key="2">
    <citation type="submission" date="2020-08" db="EMBL/GenBank/DDBJ databases">
        <title>Genomic Encyclopedia of Type Strains, Phase III (KMG-III): the genomes of soil and plant-associated and newly described type strains.</title>
        <authorList>
            <person name="Whitman W."/>
        </authorList>
    </citation>
    <scope>NUCLEOTIDE SEQUENCE [LARGE SCALE GENOMIC DNA]</scope>
    <source>
        <strain evidence="3 6">CECT 3146</strain>
    </source>
</reference>
<evidence type="ECO:0000313" key="6">
    <source>
        <dbReference type="Proteomes" id="UP000549009"/>
    </source>
</evidence>
<reference evidence="4 5" key="1">
    <citation type="submission" date="2017-09" db="EMBL/GenBank/DDBJ databases">
        <authorList>
            <person name="Lee N."/>
            <person name="Cho B.-K."/>
        </authorList>
    </citation>
    <scope>NUCLEOTIDE SEQUENCE [LARGE SCALE GENOMIC DNA]</scope>
    <source>
        <strain evidence="4 5">ATCC 27465</strain>
    </source>
</reference>
<evidence type="ECO:0000256" key="1">
    <source>
        <dbReference type="SAM" id="MobiDB-lite"/>
    </source>
</evidence>